<comment type="caution">
    <text evidence="10">The sequence shown here is derived from an EMBL/GenBank/DDBJ whole genome shotgun (WGS) entry which is preliminary data.</text>
</comment>
<dbReference type="Pfam" id="PF13193">
    <property type="entry name" value="AMP-binding_C"/>
    <property type="match status" value="1"/>
</dbReference>
<comment type="similarity">
    <text evidence="1">Belongs to the ATP-dependent AMP-binding enzyme family.</text>
</comment>
<dbReference type="PANTHER" id="PTHR43201:SF5">
    <property type="entry name" value="MEDIUM-CHAIN ACYL-COA LIGASE ACSF2, MITOCHONDRIAL"/>
    <property type="match status" value="1"/>
</dbReference>
<protein>
    <recommendedName>
        <fullName evidence="5">Medium-chain acyl-CoA ligase ACSF2, mitochondrial</fullName>
        <ecNumber evidence="4">6.2.1.2</ecNumber>
    </recommendedName>
</protein>
<comment type="catalytic activity">
    <reaction evidence="7">
        <text>a medium-chain fatty acid + ATP + CoA = a medium-chain fatty acyl-CoA + AMP + diphosphate</text>
        <dbReference type="Rhea" id="RHEA:48340"/>
        <dbReference type="ChEBI" id="CHEBI:30616"/>
        <dbReference type="ChEBI" id="CHEBI:33019"/>
        <dbReference type="ChEBI" id="CHEBI:57287"/>
        <dbReference type="ChEBI" id="CHEBI:59558"/>
        <dbReference type="ChEBI" id="CHEBI:90546"/>
        <dbReference type="ChEBI" id="CHEBI:456215"/>
        <dbReference type="EC" id="6.2.1.2"/>
    </reaction>
</comment>
<evidence type="ECO:0000259" key="9">
    <source>
        <dbReference type="Pfam" id="PF13193"/>
    </source>
</evidence>
<evidence type="ECO:0000256" key="5">
    <source>
        <dbReference type="ARBA" id="ARBA00039638"/>
    </source>
</evidence>
<gene>
    <name evidence="10" type="ORF">OXX778_LOCUS16912</name>
</gene>
<dbReference type="Pfam" id="PF00501">
    <property type="entry name" value="AMP-binding"/>
    <property type="match status" value="1"/>
</dbReference>
<dbReference type="FunFam" id="3.30.300.30:FF:000008">
    <property type="entry name" value="2,3-dihydroxybenzoate-AMP ligase"/>
    <property type="match status" value="1"/>
</dbReference>
<keyword evidence="11" id="KW-1185">Reference proteome</keyword>
<accession>A0A814HMI5</accession>
<evidence type="ECO:0000313" key="10">
    <source>
        <dbReference type="EMBL" id="CAF1011434.1"/>
    </source>
</evidence>
<dbReference type="GO" id="GO:0031956">
    <property type="term" value="F:medium-chain fatty acid-CoA ligase activity"/>
    <property type="evidence" value="ECO:0007669"/>
    <property type="project" value="UniProtKB-EC"/>
</dbReference>
<dbReference type="Gene3D" id="3.30.300.30">
    <property type="match status" value="1"/>
</dbReference>
<dbReference type="InterPro" id="IPR045851">
    <property type="entry name" value="AMP-bd_C_sf"/>
</dbReference>
<dbReference type="OrthoDB" id="10253115at2759"/>
<dbReference type="EMBL" id="CAJNOC010004150">
    <property type="protein sequence ID" value="CAF1011434.1"/>
    <property type="molecule type" value="Genomic_DNA"/>
</dbReference>
<keyword evidence="2" id="KW-0436">Ligase</keyword>
<evidence type="ECO:0000313" key="11">
    <source>
        <dbReference type="Proteomes" id="UP000663879"/>
    </source>
</evidence>
<evidence type="ECO:0000256" key="3">
    <source>
        <dbReference type="ARBA" id="ARBA00037247"/>
    </source>
</evidence>
<feature type="domain" description="AMP-binding enzyme C-terminal" evidence="9">
    <location>
        <begin position="509"/>
        <end position="584"/>
    </location>
</feature>
<sequence>MNSNIIKFTKNIRLISTRLSSTYSYENVVIRENYSLIEPKYKKYSYAMCKTNDLHLLCDTVGDRMNTLSHEKPNEIAFKFSLTQTSLTFKEIKQRCEQIAQNLLSKGFKKGDRLALLLPNIPELALTLLACSSIGVIVVLMNPAYQLVEIEYMLKKTGSRGLVILDNLKTLKHYDVLKKIAPEIENSTPGELNSKNLPDLKHVILVKNRLMNDPSTQYKGTWNFDTDIAKYDKINYQVPYVDSDDPLVMLFTSGTTGLPKAAVMTHYNLVNSAYMDIFANGLIDASKNIACPIPIFHSFGLIGGLLEPMIVGGKTIFPHFLPDTLTLMKAVHTEKCTAIKGAPVIFLDMINHPERKKFDLSSLEYMLLGASTVPKNLLQRIQKELGVKHIIIGYGMTETSAAGTITRIDYDEKQAYESIGQPFPFVEIKIVDSERKLAPVNTDGEICIRGYNVMKEYWDEPEKTAECLDKNGWLFTGDIGSMDERGCVQFKSRAKEVIIRGGVNIYPAEIEVFIRGHSDVVDCYCFGIHDERVGEEVCIWIKLKENSKTSEKDITEFCKDKIAYFKIPKHIKFVQSFPINATGKVQKFKMVEQMKQELKI</sequence>
<reference evidence="10" key="1">
    <citation type="submission" date="2021-02" db="EMBL/GenBank/DDBJ databases">
        <authorList>
            <person name="Nowell W R."/>
        </authorList>
    </citation>
    <scope>NUCLEOTIDE SEQUENCE</scope>
    <source>
        <strain evidence="10">Ploen Becks lab</strain>
    </source>
</reference>
<evidence type="ECO:0000259" key="8">
    <source>
        <dbReference type="Pfam" id="PF00501"/>
    </source>
</evidence>
<dbReference type="InterPro" id="IPR025110">
    <property type="entry name" value="AMP-bd_C"/>
</dbReference>
<dbReference type="Proteomes" id="UP000663879">
    <property type="component" value="Unassembled WGS sequence"/>
</dbReference>
<evidence type="ECO:0000256" key="4">
    <source>
        <dbReference type="ARBA" id="ARBA00039009"/>
    </source>
</evidence>
<dbReference type="GO" id="GO:0006631">
    <property type="term" value="P:fatty acid metabolic process"/>
    <property type="evidence" value="ECO:0007669"/>
    <property type="project" value="TreeGrafter"/>
</dbReference>
<feature type="domain" description="AMP-dependent synthetase/ligase" evidence="8">
    <location>
        <begin position="71"/>
        <end position="458"/>
    </location>
</feature>
<comment type="function">
    <text evidence="3">Acyl-CoA synthases catalyze the initial reaction in fatty acid metabolism, by forming a thioester with CoA. Has some preference toward medium-chain substrates. Plays a role in adipocyte differentiation.</text>
</comment>
<evidence type="ECO:0000256" key="7">
    <source>
        <dbReference type="ARBA" id="ARBA00048277"/>
    </source>
</evidence>
<dbReference type="InterPro" id="IPR000873">
    <property type="entry name" value="AMP-dep_synth/lig_dom"/>
</dbReference>
<dbReference type="Gene3D" id="3.40.50.980">
    <property type="match status" value="2"/>
</dbReference>
<dbReference type="SUPFAM" id="SSF56801">
    <property type="entry name" value="Acetyl-CoA synthetase-like"/>
    <property type="match status" value="1"/>
</dbReference>
<proteinExistence type="inferred from homology"/>
<dbReference type="EC" id="6.2.1.2" evidence="4"/>
<dbReference type="PANTHER" id="PTHR43201">
    <property type="entry name" value="ACYL-COA SYNTHETASE"/>
    <property type="match status" value="1"/>
</dbReference>
<organism evidence="10 11">
    <name type="scientific">Brachionus calyciflorus</name>
    <dbReference type="NCBI Taxonomy" id="104777"/>
    <lineage>
        <taxon>Eukaryota</taxon>
        <taxon>Metazoa</taxon>
        <taxon>Spiralia</taxon>
        <taxon>Gnathifera</taxon>
        <taxon>Rotifera</taxon>
        <taxon>Eurotatoria</taxon>
        <taxon>Monogononta</taxon>
        <taxon>Pseudotrocha</taxon>
        <taxon>Ploima</taxon>
        <taxon>Brachionidae</taxon>
        <taxon>Brachionus</taxon>
    </lineage>
</organism>
<dbReference type="InterPro" id="IPR020845">
    <property type="entry name" value="AMP-binding_CS"/>
</dbReference>
<evidence type="ECO:0000256" key="6">
    <source>
        <dbReference type="ARBA" id="ARBA00047319"/>
    </source>
</evidence>
<name>A0A814HMI5_9BILA</name>
<dbReference type="AlphaFoldDB" id="A0A814HMI5"/>
<evidence type="ECO:0000256" key="2">
    <source>
        <dbReference type="ARBA" id="ARBA00022598"/>
    </source>
</evidence>
<comment type="catalytic activity">
    <reaction evidence="6">
        <text>octanoate + ATP + CoA = octanoyl-CoA + AMP + diphosphate</text>
        <dbReference type="Rhea" id="RHEA:33631"/>
        <dbReference type="ChEBI" id="CHEBI:25646"/>
        <dbReference type="ChEBI" id="CHEBI:30616"/>
        <dbReference type="ChEBI" id="CHEBI:33019"/>
        <dbReference type="ChEBI" id="CHEBI:57287"/>
        <dbReference type="ChEBI" id="CHEBI:57386"/>
        <dbReference type="ChEBI" id="CHEBI:456215"/>
    </reaction>
</comment>
<dbReference type="Gene3D" id="2.30.38.10">
    <property type="entry name" value="Luciferase, Domain 3"/>
    <property type="match status" value="1"/>
</dbReference>
<dbReference type="PROSITE" id="PS00455">
    <property type="entry name" value="AMP_BINDING"/>
    <property type="match status" value="1"/>
</dbReference>
<evidence type="ECO:0000256" key="1">
    <source>
        <dbReference type="ARBA" id="ARBA00006432"/>
    </source>
</evidence>